<accession>A0A2N9AYU8</accession>
<dbReference type="EMBL" id="LT962688">
    <property type="protein sequence ID" value="SOR32502.1"/>
    <property type="molecule type" value="Genomic_DNA"/>
</dbReference>
<reference evidence="2" key="1">
    <citation type="submission" date="2017-10" db="EMBL/GenBank/DDBJ databases">
        <authorList>
            <person name="Regsiter A."/>
            <person name="William W."/>
        </authorList>
    </citation>
    <scope>NUCLEOTIDE SEQUENCE [LARGE SCALE GENOMIC DNA]</scope>
</reference>
<proteinExistence type="predicted"/>
<organism evidence="1 2">
    <name type="scientific">Methylorubrum extorquens</name>
    <name type="common">Methylobacterium dichloromethanicum</name>
    <name type="synonym">Methylobacterium extorquens</name>
    <dbReference type="NCBI Taxonomy" id="408"/>
    <lineage>
        <taxon>Bacteria</taxon>
        <taxon>Pseudomonadati</taxon>
        <taxon>Pseudomonadota</taxon>
        <taxon>Alphaproteobacteria</taxon>
        <taxon>Hyphomicrobiales</taxon>
        <taxon>Methylobacteriaceae</taxon>
        <taxon>Methylorubrum</taxon>
    </lineage>
</organism>
<evidence type="ECO:0000313" key="2">
    <source>
        <dbReference type="Proteomes" id="UP000233769"/>
    </source>
</evidence>
<dbReference type="Proteomes" id="UP000233769">
    <property type="component" value="Chromosome tk0001"/>
</dbReference>
<gene>
    <name evidence="1" type="ORF">TK0001_5943</name>
</gene>
<evidence type="ECO:0000313" key="1">
    <source>
        <dbReference type="EMBL" id="SOR32502.1"/>
    </source>
</evidence>
<protein>
    <submittedName>
        <fullName evidence="1">Uncharacterized protein</fullName>
    </submittedName>
</protein>
<sequence length="40" mass="5200">MFTLVLIDHCQRKRWSYCKHYDCQQTRRNWDEFHRLYPPK</sequence>
<name>A0A2N9AYU8_METEX</name>
<dbReference type="AlphaFoldDB" id="A0A2N9AYU8"/>